<accession>A0A164R3F4</accession>
<keyword evidence="2" id="KW-1185">Reference proteome</keyword>
<evidence type="ECO:0000313" key="1">
    <source>
        <dbReference type="EMBL" id="KZS08301.1"/>
    </source>
</evidence>
<dbReference type="EMBL" id="LRGB01002244">
    <property type="protein sequence ID" value="KZS08301.1"/>
    <property type="molecule type" value="Genomic_DNA"/>
</dbReference>
<gene>
    <name evidence="1" type="ORF">APZ42_027774</name>
</gene>
<dbReference type="Proteomes" id="UP000076858">
    <property type="component" value="Unassembled WGS sequence"/>
</dbReference>
<organism evidence="1 2">
    <name type="scientific">Daphnia magna</name>
    <dbReference type="NCBI Taxonomy" id="35525"/>
    <lineage>
        <taxon>Eukaryota</taxon>
        <taxon>Metazoa</taxon>
        <taxon>Ecdysozoa</taxon>
        <taxon>Arthropoda</taxon>
        <taxon>Crustacea</taxon>
        <taxon>Branchiopoda</taxon>
        <taxon>Diplostraca</taxon>
        <taxon>Cladocera</taxon>
        <taxon>Anomopoda</taxon>
        <taxon>Daphniidae</taxon>
        <taxon>Daphnia</taxon>
    </lineage>
</organism>
<protein>
    <submittedName>
        <fullName evidence="1">Uncharacterized protein</fullName>
    </submittedName>
</protein>
<comment type="caution">
    <text evidence="1">The sequence shown here is derived from an EMBL/GenBank/DDBJ whole genome shotgun (WGS) entry which is preliminary data.</text>
</comment>
<name>A0A164R3F4_9CRUS</name>
<proteinExistence type="predicted"/>
<dbReference type="AlphaFoldDB" id="A0A164R3F4"/>
<reference evidence="1 2" key="1">
    <citation type="submission" date="2016-03" db="EMBL/GenBank/DDBJ databases">
        <title>EvidentialGene: Evidence-directed Construction of Genes on Genomes.</title>
        <authorList>
            <person name="Gilbert D.G."/>
            <person name="Choi J.-H."/>
            <person name="Mockaitis K."/>
            <person name="Colbourne J."/>
            <person name="Pfrender M."/>
        </authorList>
    </citation>
    <scope>NUCLEOTIDE SEQUENCE [LARGE SCALE GENOMIC DNA]</scope>
    <source>
        <strain evidence="1 2">Xinb3</strain>
        <tissue evidence="1">Complete organism</tissue>
    </source>
</reference>
<evidence type="ECO:0000313" key="2">
    <source>
        <dbReference type="Proteomes" id="UP000076858"/>
    </source>
</evidence>
<sequence length="110" mass="12609">MSKSGQHIYSFRILFIRLQNISIPVRCVSSNLIIHLLHMQTICRTDGIAGPTIIDLVVGADHQQYRHAKHYTSFSISYTNQKYLAIFLVLQLNHGNYITNKLIVSILLKK</sequence>